<evidence type="ECO:0000259" key="3">
    <source>
        <dbReference type="PROSITE" id="PS51473"/>
    </source>
</evidence>
<dbReference type="InterPro" id="IPR038408">
    <property type="entry name" value="GNK2_sf"/>
</dbReference>
<dbReference type="PANTHER" id="PTHR32099:SF30">
    <property type="entry name" value="OS03G0564600 PROTEIN"/>
    <property type="match status" value="1"/>
</dbReference>
<feature type="domain" description="Gnk2-homologous" evidence="3">
    <location>
        <begin position="14"/>
        <end position="117"/>
    </location>
</feature>
<dbReference type="Pfam" id="PF01657">
    <property type="entry name" value="Stress-antifung"/>
    <property type="match status" value="2"/>
</dbReference>
<dbReference type="EMBL" id="BPVZ01000052">
    <property type="protein sequence ID" value="GKV19230.1"/>
    <property type="molecule type" value="Genomic_DNA"/>
</dbReference>
<reference evidence="4 5" key="1">
    <citation type="journal article" date="2021" name="Commun. Biol.">
        <title>The genome of Shorea leprosula (Dipterocarpaceae) highlights the ecological relevance of drought in aseasonal tropical rainforests.</title>
        <authorList>
            <person name="Ng K.K.S."/>
            <person name="Kobayashi M.J."/>
            <person name="Fawcett J.A."/>
            <person name="Hatakeyama M."/>
            <person name="Paape T."/>
            <person name="Ng C.H."/>
            <person name="Ang C.C."/>
            <person name="Tnah L.H."/>
            <person name="Lee C.T."/>
            <person name="Nishiyama T."/>
            <person name="Sese J."/>
            <person name="O'Brien M.J."/>
            <person name="Copetti D."/>
            <person name="Mohd Noor M.I."/>
            <person name="Ong R.C."/>
            <person name="Putra M."/>
            <person name="Sireger I.Z."/>
            <person name="Indrioko S."/>
            <person name="Kosugi Y."/>
            <person name="Izuno A."/>
            <person name="Isagi Y."/>
            <person name="Lee S.L."/>
            <person name="Shimizu K.K."/>
        </authorList>
    </citation>
    <scope>NUCLEOTIDE SEQUENCE [LARGE SCALE GENOMIC DNA]</scope>
    <source>
        <strain evidence="4">214</strain>
    </source>
</reference>
<keyword evidence="2" id="KW-0677">Repeat</keyword>
<dbReference type="AlphaFoldDB" id="A0AAV5K7S6"/>
<evidence type="ECO:0000256" key="2">
    <source>
        <dbReference type="ARBA" id="ARBA00022737"/>
    </source>
</evidence>
<proteinExistence type="predicted"/>
<gene>
    <name evidence="4" type="ORF">SLEP1_g29518</name>
</gene>
<keyword evidence="5" id="KW-1185">Reference proteome</keyword>
<keyword evidence="1" id="KW-0732">Signal</keyword>
<dbReference type="CDD" id="cd23509">
    <property type="entry name" value="Gnk2-like"/>
    <property type="match status" value="2"/>
</dbReference>
<protein>
    <recommendedName>
        <fullName evidence="3">Gnk2-homologous domain-containing protein</fullName>
    </recommendedName>
</protein>
<dbReference type="Proteomes" id="UP001054252">
    <property type="component" value="Unassembled WGS sequence"/>
</dbReference>
<dbReference type="PROSITE" id="PS51473">
    <property type="entry name" value="GNK2"/>
    <property type="match status" value="2"/>
</dbReference>
<accession>A0AAV5K7S6</accession>
<organism evidence="4 5">
    <name type="scientific">Rubroshorea leprosula</name>
    <dbReference type="NCBI Taxonomy" id="152421"/>
    <lineage>
        <taxon>Eukaryota</taxon>
        <taxon>Viridiplantae</taxon>
        <taxon>Streptophyta</taxon>
        <taxon>Embryophyta</taxon>
        <taxon>Tracheophyta</taxon>
        <taxon>Spermatophyta</taxon>
        <taxon>Magnoliopsida</taxon>
        <taxon>eudicotyledons</taxon>
        <taxon>Gunneridae</taxon>
        <taxon>Pentapetalae</taxon>
        <taxon>rosids</taxon>
        <taxon>malvids</taxon>
        <taxon>Malvales</taxon>
        <taxon>Dipterocarpaceae</taxon>
        <taxon>Rubroshorea</taxon>
    </lineage>
</organism>
<dbReference type="Gene3D" id="3.30.430.20">
    <property type="entry name" value="Gnk2 domain, C-X8-C-X2-C motif"/>
    <property type="match status" value="2"/>
</dbReference>
<dbReference type="PANTHER" id="PTHR32099">
    <property type="entry name" value="CYSTEINE-RICH REPEAT SECRETORY PROTEIN"/>
    <property type="match status" value="1"/>
</dbReference>
<name>A0AAV5K7S6_9ROSI</name>
<evidence type="ECO:0000256" key="1">
    <source>
        <dbReference type="ARBA" id="ARBA00022729"/>
    </source>
</evidence>
<dbReference type="InterPro" id="IPR002902">
    <property type="entry name" value="GNK2"/>
</dbReference>
<feature type="domain" description="Gnk2-homologous" evidence="3">
    <location>
        <begin position="121"/>
        <end position="226"/>
    </location>
</feature>
<sequence length="261" mass="28843">MLLLQHICDADNNVSASWECSEADNSTSENSFQANLNSLLNQLAGNGPARSSFYKTTAGKKSDKIYGLVQCRGDVSAENCANCTKQSISAALQDCPKSKNVKVWFTWCFLRYSDQPFFGVWDQSSTAVFNDTNFDDPSVVFQGFNFTNGIAAAAANQPLMFQAGVLDVGQNGRRYVMAQCTRDISGADCSKCFDAQLTTFRTTVGNKRGWEIYGSSCSMWYHDYQFYFNMSTSSNHGTRRSSSQGIAIEITMIVLVFVLVV</sequence>
<evidence type="ECO:0000313" key="4">
    <source>
        <dbReference type="EMBL" id="GKV19230.1"/>
    </source>
</evidence>
<comment type="caution">
    <text evidence="4">The sequence shown here is derived from an EMBL/GenBank/DDBJ whole genome shotgun (WGS) entry which is preliminary data.</text>
</comment>
<evidence type="ECO:0000313" key="5">
    <source>
        <dbReference type="Proteomes" id="UP001054252"/>
    </source>
</evidence>